<dbReference type="Gene3D" id="3.80.10.10">
    <property type="entry name" value="Ribonuclease Inhibitor"/>
    <property type="match status" value="1"/>
</dbReference>
<organism evidence="2">
    <name type="scientific">Hemiselmis andersenii</name>
    <name type="common">Cryptophyte alga</name>
    <dbReference type="NCBI Taxonomy" id="464988"/>
    <lineage>
        <taxon>Eukaryota</taxon>
        <taxon>Cryptophyceae</taxon>
        <taxon>Cryptomonadales</taxon>
        <taxon>Hemiselmidaceae</taxon>
        <taxon>Hemiselmis</taxon>
    </lineage>
</organism>
<evidence type="ECO:0000313" key="2">
    <source>
        <dbReference type="EMBL" id="CAD8977361.1"/>
    </source>
</evidence>
<dbReference type="InterPro" id="IPR001611">
    <property type="entry name" value="Leu-rich_rpt"/>
</dbReference>
<accession>A0A7S1EL63</accession>
<dbReference type="AlphaFoldDB" id="A0A7S1EL63"/>
<protein>
    <submittedName>
        <fullName evidence="2">Uncharacterized protein</fullName>
    </submittedName>
</protein>
<feature type="region of interest" description="Disordered" evidence="1">
    <location>
        <begin position="1"/>
        <end position="46"/>
    </location>
</feature>
<sequence>MQSSGGGVEEGEDDDGSELQNVSGGSFKKKTSAEGKQKKAKPHGMTSEAGAAYANTCANHGVEAIPAIASQLDEPSMDVSHYELKGRQLLAFVDSVSRSSCITHLSMCNARLEGSDLDTLCKALAKNSSVISLDLSENQIGAKGAEAVTGLIASTDTLRQISLMGTGLTDAMAKHMLLEGFEQNSSIDQWDLSYNLMTDSVLFYLEPLLLDRPAFQRLDLSWNLLSPAGVYSLTMTNTDRAKPKPRKKTGVFAKPLVKVNLIATKQTQRQILANWMNSNGEKRIPTAAPYELTSSDFISIDVALRVRSLTGSQRCLLIRMFTAGRLIQPNMASQLLKSYFDGSEARYQALEQLKSRIDSNHPELVEELLLDTKEMFE</sequence>
<dbReference type="InterPro" id="IPR032675">
    <property type="entry name" value="LRR_dom_sf"/>
</dbReference>
<reference evidence="2" key="1">
    <citation type="submission" date="2021-01" db="EMBL/GenBank/DDBJ databases">
        <authorList>
            <person name="Corre E."/>
            <person name="Pelletier E."/>
            <person name="Niang G."/>
            <person name="Scheremetjew M."/>
            <person name="Finn R."/>
            <person name="Kale V."/>
            <person name="Holt S."/>
            <person name="Cochrane G."/>
            <person name="Meng A."/>
            <person name="Brown T."/>
            <person name="Cohen L."/>
        </authorList>
    </citation>
    <scope>NUCLEOTIDE SEQUENCE</scope>
    <source>
        <strain evidence="2">CCMP644</strain>
    </source>
</reference>
<name>A0A7S1EL63_HEMAN</name>
<dbReference type="Pfam" id="PF13516">
    <property type="entry name" value="LRR_6"/>
    <property type="match status" value="1"/>
</dbReference>
<dbReference type="InterPro" id="IPR052394">
    <property type="entry name" value="LRR-containing"/>
</dbReference>
<dbReference type="SUPFAM" id="SSF52047">
    <property type="entry name" value="RNI-like"/>
    <property type="match status" value="1"/>
</dbReference>
<gene>
    <name evidence="2" type="ORF">HAND00432_LOCUS28369</name>
</gene>
<proteinExistence type="predicted"/>
<dbReference type="PANTHER" id="PTHR24114">
    <property type="entry name" value="LEUCINE RICH REPEAT FAMILY PROTEIN"/>
    <property type="match status" value="1"/>
</dbReference>
<dbReference type="EMBL" id="HBFX01047197">
    <property type="protein sequence ID" value="CAD8977361.1"/>
    <property type="molecule type" value="Transcribed_RNA"/>
</dbReference>
<evidence type="ECO:0000256" key="1">
    <source>
        <dbReference type="SAM" id="MobiDB-lite"/>
    </source>
</evidence>
<dbReference type="PANTHER" id="PTHR24114:SF2">
    <property type="entry name" value="F-BOX DOMAIN-CONTAINING PROTEIN-RELATED"/>
    <property type="match status" value="1"/>
</dbReference>